<evidence type="ECO:0000256" key="5">
    <source>
        <dbReference type="ARBA" id="ARBA00023054"/>
    </source>
</evidence>
<keyword evidence="15" id="KW-1185">Reference proteome</keyword>
<dbReference type="InterPro" id="IPR036961">
    <property type="entry name" value="Kinesin_motor_dom_sf"/>
</dbReference>
<dbReference type="FunFam" id="1.10.10.820:FF:000001">
    <property type="entry name" value="Myosin heavy chain"/>
    <property type="match status" value="1"/>
</dbReference>
<dbReference type="Gene3D" id="1.20.5.4820">
    <property type="match status" value="1"/>
</dbReference>
<dbReference type="Gene3D" id="3.40.850.10">
    <property type="entry name" value="Kinesin motor domain"/>
    <property type="match status" value="1"/>
</dbReference>
<evidence type="ECO:0000313" key="14">
    <source>
        <dbReference type="Ensembl" id="ENSMNEP00000041017.1"/>
    </source>
</evidence>
<evidence type="ECO:0000256" key="4">
    <source>
        <dbReference type="ARBA" id="ARBA00022840"/>
    </source>
</evidence>
<gene>
    <name evidence="14" type="primary">MYH16</name>
</gene>
<dbReference type="PROSITE" id="PS51456">
    <property type="entry name" value="MYOSIN_MOTOR"/>
    <property type="match status" value="1"/>
</dbReference>
<dbReference type="GO" id="GO:0005524">
    <property type="term" value="F:ATP binding"/>
    <property type="evidence" value="ECO:0007669"/>
    <property type="project" value="UniProtKB-UniRule"/>
</dbReference>
<dbReference type="InterPro" id="IPR004009">
    <property type="entry name" value="SH3_Myosin"/>
</dbReference>
<keyword evidence="7 10" id="KW-0505">Motor protein</keyword>
<evidence type="ECO:0000256" key="9">
    <source>
        <dbReference type="ARBA" id="ARBA00023203"/>
    </source>
</evidence>
<dbReference type="InterPro" id="IPR027417">
    <property type="entry name" value="P-loop_NTPase"/>
</dbReference>
<dbReference type="CDD" id="cd14934">
    <property type="entry name" value="MYSc_Myh16"/>
    <property type="match status" value="1"/>
</dbReference>
<reference evidence="14" key="1">
    <citation type="submission" date="2025-08" db="UniProtKB">
        <authorList>
            <consortium name="Ensembl"/>
        </authorList>
    </citation>
    <scope>IDENTIFICATION</scope>
</reference>
<feature type="coiled-coil region" evidence="11">
    <location>
        <begin position="1597"/>
        <end position="1645"/>
    </location>
</feature>
<dbReference type="Proteomes" id="UP000233120">
    <property type="component" value="Unassembled WGS sequence"/>
</dbReference>
<evidence type="ECO:0000256" key="11">
    <source>
        <dbReference type="SAM" id="Coils"/>
    </source>
</evidence>
<keyword evidence="6 10" id="KW-0518">Myosin</keyword>
<feature type="coiled-coil region" evidence="11">
    <location>
        <begin position="833"/>
        <end position="1558"/>
    </location>
</feature>
<evidence type="ECO:0000256" key="6">
    <source>
        <dbReference type="ARBA" id="ARBA00023123"/>
    </source>
</evidence>
<feature type="region of interest" description="Actin-binding" evidence="10">
    <location>
        <begin position="650"/>
        <end position="672"/>
    </location>
</feature>
<dbReference type="FunFam" id="1.20.58.530:FF:000001">
    <property type="entry name" value="Myosin heavy chain"/>
    <property type="match status" value="1"/>
</dbReference>
<evidence type="ECO:0000256" key="7">
    <source>
        <dbReference type="ARBA" id="ARBA00023175"/>
    </source>
</evidence>
<dbReference type="Gene3D" id="2.30.30.360">
    <property type="entry name" value="Myosin S1 fragment, N-terminal"/>
    <property type="match status" value="1"/>
</dbReference>
<dbReference type="Gene3D" id="1.20.58.530">
    <property type="match status" value="1"/>
</dbReference>
<dbReference type="FunFam" id="1.20.5.370:FF:000010">
    <property type="entry name" value="Myosin heavy chain, isoform G"/>
    <property type="match status" value="1"/>
</dbReference>
<comment type="similarity">
    <text evidence="1 10">Belongs to the TRAFAC class myosin-kinesin ATPase superfamily. Myosin family.</text>
</comment>
<feature type="domain" description="Myosin motor" evidence="12">
    <location>
        <begin position="88"/>
        <end position="772"/>
    </location>
</feature>
<dbReference type="PRINTS" id="PR00193">
    <property type="entry name" value="MYOSINHEAVY"/>
</dbReference>
<dbReference type="GO" id="GO:0032982">
    <property type="term" value="C:myosin filament"/>
    <property type="evidence" value="ECO:0007669"/>
    <property type="project" value="UniProtKB-KW"/>
</dbReference>
<dbReference type="Gene3D" id="1.10.10.820">
    <property type="match status" value="1"/>
</dbReference>
<organism evidence="14 15">
    <name type="scientific">Macaca nemestrina</name>
    <name type="common">Pig-tailed macaque</name>
    <dbReference type="NCBI Taxonomy" id="9545"/>
    <lineage>
        <taxon>Eukaryota</taxon>
        <taxon>Metazoa</taxon>
        <taxon>Chordata</taxon>
        <taxon>Craniata</taxon>
        <taxon>Vertebrata</taxon>
        <taxon>Euteleostomi</taxon>
        <taxon>Mammalia</taxon>
        <taxon>Eutheria</taxon>
        <taxon>Euarchontoglires</taxon>
        <taxon>Primates</taxon>
        <taxon>Haplorrhini</taxon>
        <taxon>Catarrhini</taxon>
        <taxon>Cercopithecidae</taxon>
        <taxon>Cercopithecinae</taxon>
        <taxon>Macaca</taxon>
    </lineage>
</organism>
<dbReference type="PROSITE" id="PS51844">
    <property type="entry name" value="SH3_LIKE"/>
    <property type="match status" value="1"/>
</dbReference>
<evidence type="ECO:0000256" key="1">
    <source>
        <dbReference type="ARBA" id="ARBA00008314"/>
    </source>
</evidence>
<proteinExistence type="inferred from homology"/>
<dbReference type="PROSITE" id="PS50096">
    <property type="entry name" value="IQ"/>
    <property type="match status" value="1"/>
</dbReference>
<evidence type="ECO:0000256" key="10">
    <source>
        <dbReference type="PROSITE-ProRule" id="PRU00782"/>
    </source>
</evidence>
<evidence type="ECO:0000259" key="13">
    <source>
        <dbReference type="PROSITE" id="PS51844"/>
    </source>
</evidence>
<keyword evidence="8" id="KW-0514">Muscle protein</keyword>
<dbReference type="SMART" id="SM00242">
    <property type="entry name" value="MYSc"/>
    <property type="match status" value="1"/>
</dbReference>
<evidence type="ECO:0000256" key="3">
    <source>
        <dbReference type="ARBA" id="ARBA00022741"/>
    </source>
</evidence>
<dbReference type="Pfam" id="PF01576">
    <property type="entry name" value="Myosin_tail_1"/>
    <property type="match status" value="1"/>
</dbReference>
<dbReference type="Ensembl" id="ENSMNET00000065513.1">
    <property type="protein sequence ID" value="ENSMNEP00000041017.1"/>
    <property type="gene ID" value="ENSMNEG00000043344.1"/>
</dbReference>
<dbReference type="FunFam" id="1.20.120.720:FF:000001">
    <property type="entry name" value="Myosin heavy chain, muscle"/>
    <property type="match status" value="1"/>
</dbReference>
<dbReference type="Pfam" id="PF02736">
    <property type="entry name" value="Myosin_N"/>
    <property type="match status" value="1"/>
</dbReference>
<feature type="domain" description="Myosin N-terminal SH3-like" evidence="13">
    <location>
        <begin position="35"/>
        <end position="84"/>
    </location>
</feature>
<dbReference type="SUPFAM" id="SSF57997">
    <property type="entry name" value="Tropomyosin"/>
    <property type="match status" value="1"/>
</dbReference>
<dbReference type="SUPFAM" id="SSF52540">
    <property type="entry name" value="P-loop containing nucleoside triphosphate hydrolases"/>
    <property type="match status" value="1"/>
</dbReference>
<dbReference type="InterPro" id="IPR002928">
    <property type="entry name" value="Myosin_tail"/>
</dbReference>
<dbReference type="GO" id="GO:0005737">
    <property type="term" value="C:cytoplasm"/>
    <property type="evidence" value="ECO:0007669"/>
    <property type="project" value="TreeGrafter"/>
</dbReference>
<dbReference type="FunFam" id="1.20.5.4820:FF:000002">
    <property type="entry name" value="Myosin heavy chain 10"/>
    <property type="match status" value="1"/>
</dbReference>
<dbReference type="GO" id="GO:0000146">
    <property type="term" value="F:microfilament motor activity"/>
    <property type="evidence" value="ECO:0007669"/>
    <property type="project" value="TreeGrafter"/>
</dbReference>
<dbReference type="Gene3D" id="1.20.5.370">
    <property type="match status" value="3"/>
</dbReference>
<evidence type="ECO:0000256" key="8">
    <source>
        <dbReference type="ARBA" id="ARBA00023179"/>
    </source>
</evidence>
<name>A0A2K6DYN2_MACNE</name>
<dbReference type="SUPFAM" id="SSF90257">
    <property type="entry name" value="Myosin rod fragments"/>
    <property type="match status" value="5"/>
</dbReference>
<dbReference type="FunFam" id="2.30.30.360:FF:000001">
    <property type="entry name" value="Myosin heavy chain"/>
    <property type="match status" value="1"/>
</dbReference>
<dbReference type="PANTHER" id="PTHR45615">
    <property type="entry name" value="MYOSIN HEAVY CHAIN, NON-MUSCLE"/>
    <property type="match status" value="1"/>
</dbReference>
<dbReference type="InterPro" id="IPR008989">
    <property type="entry name" value="Myosin_S1_N"/>
</dbReference>
<evidence type="ECO:0000259" key="12">
    <source>
        <dbReference type="PROSITE" id="PS51456"/>
    </source>
</evidence>
<dbReference type="Gene3D" id="1.20.5.340">
    <property type="match status" value="4"/>
</dbReference>
<evidence type="ECO:0000256" key="2">
    <source>
        <dbReference type="ARBA" id="ARBA00022433"/>
    </source>
</evidence>
<protein>
    <submittedName>
        <fullName evidence="14">Myosin heavy chain 16</fullName>
    </submittedName>
</protein>
<dbReference type="GO" id="GO:0016460">
    <property type="term" value="C:myosin II complex"/>
    <property type="evidence" value="ECO:0007669"/>
    <property type="project" value="TreeGrafter"/>
</dbReference>
<keyword evidence="5 11" id="KW-0175">Coiled coil</keyword>
<dbReference type="GeneTree" id="ENSGT00940000160705"/>
<dbReference type="Pfam" id="PF00063">
    <property type="entry name" value="Myosin_head"/>
    <property type="match status" value="1"/>
</dbReference>
<dbReference type="FunFam" id="3.40.850.10:FF:000024">
    <property type="entry name" value="Myosin heavy chain, isoform J"/>
    <property type="match status" value="1"/>
</dbReference>
<dbReference type="InterPro" id="IPR001609">
    <property type="entry name" value="Myosin_head_motor_dom-like"/>
</dbReference>
<dbReference type="FunFam" id="1.20.5.370:FF:000008">
    <property type="entry name" value="Myosin heavy chain"/>
    <property type="match status" value="1"/>
</dbReference>
<feature type="coiled-coil region" evidence="11">
    <location>
        <begin position="1718"/>
        <end position="1914"/>
    </location>
</feature>
<dbReference type="OMA" id="NMEQCQN"/>
<accession>A0A2K6DYN2</accession>
<keyword evidence="9 10" id="KW-0009">Actin-binding</keyword>
<dbReference type="InterPro" id="IPR014751">
    <property type="entry name" value="XRCC4-like_C"/>
</dbReference>
<keyword evidence="3 10" id="KW-0547">Nucleotide-binding</keyword>
<dbReference type="STRING" id="9545.ENSMNEP00000041017"/>
<dbReference type="GO" id="GO:0051015">
    <property type="term" value="F:actin filament binding"/>
    <property type="evidence" value="ECO:0007669"/>
    <property type="project" value="InterPro"/>
</dbReference>
<keyword evidence="2" id="KW-0787">Thick filament</keyword>
<feature type="binding site" evidence="10">
    <location>
        <begin position="181"/>
        <end position="188"/>
    </location>
    <ligand>
        <name>ATP</name>
        <dbReference type="ChEBI" id="CHEBI:30616"/>
    </ligand>
</feature>
<keyword evidence="4 10" id="KW-0067">ATP-binding</keyword>
<dbReference type="PANTHER" id="PTHR45615:SF50">
    <property type="entry name" value="MYOSIN-16"/>
    <property type="match status" value="1"/>
</dbReference>
<dbReference type="Gene3D" id="1.20.120.720">
    <property type="entry name" value="Myosin VI head, motor domain, U50 subdomain"/>
    <property type="match status" value="1"/>
</dbReference>
<dbReference type="FunFam" id="1.20.5.340:FF:000003">
    <property type="entry name" value="Myosin heavy chain"/>
    <property type="match status" value="1"/>
</dbReference>
<evidence type="ECO:0000313" key="15">
    <source>
        <dbReference type="Proteomes" id="UP000233120"/>
    </source>
</evidence>
<sequence>MPGGYKGECGDDVDPMPFLAPPEKERIEAMNKPYDIKRSCWVKDEKEGFVAGEIQSEQGDQVTVKTITNQTLTVKKDDIQQMNPPKFYQASDMADMTFLNEASVLDNLRQRYTNMRIYTYSGLFCVTVNPYRWLPIYGARVANMYKGKKRTEMPPHLFSISDNAYHDMLMDRENQSMLITGESGAGKTENTKKVIQYFANIGGTGKQTTDKKGSLEDQIIQANPVLEAFGNAKTTRNNNSSRFGKFIRIHFGTTGKLAGADIESYLLEKSRVISQQAAERSYHIFYQILSNKKPELVESLLLVPNPKEYHWVSQGVTTVDNMDDKEELQITDVTFDVLGFSAEEKMAVYKLTGGIMHFGNMKFKQKPREEQAEVDTTEVADKVAHLMGLNSGELQKGITRPRVKVGNEFVQKGQNMEQCQNSIGALGKAVYDKMFKWLVARINKTLDTKMQRQFFIGVLDIAGFEIFEFNSFEQLCINFTNEKLQQFFNHHMFVLEQEEYKREGIEWVFIDFGLDLQACIDLLEKPMGIFSILEEQCVFPKATDATFKAALYDNHLGKSSNFLKPKGGKGKGPEAHFELVHYAGTVGYNITGWLEKNKDPLNETVVGLFQKSTVAILALLFKEEEAAAGSKKQKRGSSFMTVSNFYREQLNKLMTTLHSTAPHFVRCIVPNEFKQSGVVDAHLIMHQLACNGVLEGIRICRKGFPNRLQYPEFKQRYQVLNPNVIPQGFVDNKKASELLLAAIDLDANEYKIGHTKVFFRAGILAKLEDMRDERLAKIMTMLQCRLRGFLMRVEFKKMLERRMGLKVIQRNVRKFLQLRFWGWWKLYNKVKPLLNVARQEEEMKAKEEELRQAMTKTQELVNKVKELEEKTATLSQEKNDLTIQLQAEQENLMDAEERLTQMMKTKMDLESQISDMQERLEEEEGTAASLSAAKRKLEGELSDLKRDLEGLETTLAKTEKEKQALDHKVRTLTGDLSLREDSIAKLQKEKRALEELYQKTLDDLQAEEDKVNHLTKNNSKLSTQIHELEDNWEQEKKIRAEVEKARRKAESDLKMTIDNLNEMERSKLDLEEVVKKRDLEINSVNSKYEDEQSLNSTLQRKLKEHQARIEELEEELEAERAMRAKVEKQRSDLSRDLEDLSDRLEEAGGATSAQIEQNRKREAELLKLRRELEEAALQSEVTASTLRKKHMDSMAELTEHVESLQRVKSKLEKDKQVMKAEIDDLSASVETIQKSKMNAEAHVRKLEDSLSEANAKVAELERNQAEINAIRTRLQAENSELSREYEESQSRLNQILRIKTSLTSQVDDYKRQLDEESKSRSTAVVSLANTKHDLDLVKEQLEEEQGGKSELQRLVSKLNTEVTTWRTKYETDAIQRTEELEETKRKLAARLQEAEEAAETAQARAASLEKNKQRLQAEVEDLTIDLEKANAAAAALDKKQRLFDKMLAEWQQKCEELQVELDNSQKECRMYMTESFKIKTAYEESLEHLESVKKENKTLQEEIKDLIDQLGEGGRSVHELQKLKKKLEMEKEELQVALEEAESSLEVEESKVIRIQLELAQVKADIDRRIHEKEEEFEATRYREDHQRAIESLQASLEAEAKGRAEMETDLNEMEIQLDHANKNNSELVKTLKRLQQQIKDLAVRWDQDARQQRRKLPGAVTPQEPRLSRLQRKLERCVVPWRAAEPFTRKRPWSQEKAGITRKRHKRDQHQSLLVVKRKLESDVQRISNEHEELISEFRSADERAKKAMTDATRMAEELRQEQDHCMHLEKIKKNYEVTIKDLQAKMEEAEQLALKGGKRTIMKLEARIKELETELDGEQKQHAETVKTLRKNERRLKELIFQTEEDNKTNQRMQELVEKLQNKLKIYKRQIEEAEDQANQTLARYRKTVHELDDAEERAGMAETALNKLRTRHRVAGKGITSVEIIQVSKTGTSKTLSEE</sequence>
<reference evidence="14" key="2">
    <citation type="submission" date="2025-09" db="UniProtKB">
        <authorList>
            <consortium name="Ensembl"/>
        </authorList>
    </citation>
    <scope>IDENTIFICATION</scope>
</reference>